<dbReference type="InterPro" id="IPR004919">
    <property type="entry name" value="GmrSD_N"/>
</dbReference>
<dbReference type="Proteomes" id="UP001226867">
    <property type="component" value="Unassembled WGS sequence"/>
</dbReference>
<dbReference type="PANTHER" id="PTHR39639">
    <property type="entry name" value="CHROMOSOME 16, WHOLE GENOME SHOTGUN SEQUENCE"/>
    <property type="match status" value="1"/>
</dbReference>
<dbReference type="Pfam" id="PF03235">
    <property type="entry name" value="GmrSD_N"/>
    <property type="match status" value="1"/>
</dbReference>
<evidence type="ECO:0000313" key="3">
    <source>
        <dbReference type="Proteomes" id="UP001226867"/>
    </source>
</evidence>
<proteinExistence type="predicted"/>
<gene>
    <name evidence="2" type="ORF">J2W36_003558</name>
</gene>
<keyword evidence="3" id="KW-1185">Reference proteome</keyword>
<sequence>MTDVIDYPEEEEELDLNDGETALEKKYAKQMRQIHPQKIELPISTLRSMVDEQIKLNPEFQRRDRWDVRKQSRFVESIIMNVPVPPVFLGEDKYGMYVVLDGRQRLTAIYEFLRNTYALERLTVWSELNGMRYTDLEDQGLAPTIKRRFIPAVLLLRESSAEVKYDVFDRLNTGGVQLNSMEIRNAIFQGKFNRLLHKLSDEPVFRELWDIPQDVADRKYNTLYSQMKDVELVLRFFALREPAAIRGSFKRWLGEYLGRANTKAEVDESYLDEEKEAFHRAINSIKRVFGADLAFTRQDEKKRLKSAPLADALMAAFSDINPAKLDSHMADSLKSELQKMLDTDGQFRDAITTGTNGKGAIQTRVEKLKKLVAAHATAALVI</sequence>
<evidence type="ECO:0000259" key="1">
    <source>
        <dbReference type="Pfam" id="PF03235"/>
    </source>
</evidence>
<dbReference type="RefSeq" id="WP_307691061.1">
    <property type="nucleotide sequence ID" value="NZ_JAUSRO010000011.1"/>
</dbReference>
<evidence type="ECO:0000313" key="2">
    <source>
        <dbReference type="EMBL" id="MDP9901292.1"/>
    </source>
</evidence>
<protein>
    <recommendedName>
        <fullName evidence="1">GmrSD restriction endonucleases N-terminal domain-containing protein</fullName>
    </recommendedName>
</protein>
<reference evidence="2 3" key="1">
    <citation type="submission" date="2023-07" db="EMBL/GenBank/DDBJ databases">
        <title>Sorghum-associated microbial communities from plants grown in Nebraska, USA.</title>
        <authorList>
            <person name="Schachtman D."/>
        </authorList>
    </citation>
    <scope>NUCLEOTIDE SEQUENCE [LARGE SCALE GENOMIC DNA]</scope>
    <source>
        <strain evidence="2 3">DS1607</strain>
    </source>
</reference>
<organism evidence="2 3">
    <name type="scientific">Variovorax ginsengisoli</name>
    <dbReference type="NCBI Taxonomy" id="363844"/>
    <lineage>
        <taxon>Bacteria</taxon>
        <taxon>Pseudomonadati</taxon>
        <taxon>Pseudomonadota</taxon>
        <taxon>Betaproteobacteria</taxon>
        <taxon>Burkholderiales</taxon>
        <taxon>Comamonadaceae</taxon>
        <taxon>Variovorax</taxon>
    </lineage>
</organism>
<feature type="domain" description="GmrSD restriction endonucleases N-terminal" evidence="1">
    <location>
        <begin position="50"/>
        <end position="188"/>
    </location>
</feature>
<dbReference type="PANTHER" id="PTHR39639:SF1">
    <property type="entry name" value="DUF262 DOMAIN-CONTAINING PROTEIN"/>
    <property type="match status" value="1"/>
</dbReference>
<dbReference type="EMBL" id="JAUSRO010000011">
    <property type="protein sequence ID" value="MDP9901292.1"/>
    <property type="molecule type" value="Genomic_DNA"/>
</dbReference>
<comment type="caution">
    <text evidence="2">The sequence shown here is derived from an EMBL/GenBank/DDBJ whole genome shotgun (WGS) entry which is preliminary data.</text>
</comment>
<accession>A0ABT9SD18</accession>
<name>A0ABT9SD18_9BURK</name>